<reference evidence="3" key="1">
    <citation type="journal article" date="2014" name="Int. J. Syst. Evol. Microbiol.">
        <title>Complete genome sequence of Corynebacterium casei LMG S-19264T (=DSM 44701T), isolated from a smear-ripened cheese.</title>
        <authorList>
            <consortium name="US DOE Joint Genome Institute (JGI-PGF)"/>
            <person name="Walter F."/>
            <person name="Albersmeier A."/>
            <person name="Kalinowski J."/>
            <person name="Ruckert C."/>
        </authorList>
    </citation>
    <scope>NUCLEOTIDE SEQUENCE</scope>
    <source>
        <strain evidence="3">JCM 19831</strain>
    </source>
</reference>
<dbReference type="SUPFAM" id="SSF52980">
    <property type="entry name" value="Restriction endonuclease-like"/>
    <property type="match status" value="1"/>
</dbReference>
<organism evidence="3 4">
    <name type="scientific">Dactylosporangium sucinum</name>
    <dbReference type="NCBI Taxonomy" id="1424081"/>
    <lineage>
        <taxon>Bacteria</taxon>
        <taxon>Bacillati</taxon>
        <taxon>Actinomycetota</taxon>
        <taxon>Actinomycetes</taxon>
        <taxon>Micromonosporales</taxon>
        <taxon>Micromonosporaceae</taxon>
        <taxon>Dactylosporangium</taxon>
    </lineage>
</organism>
<evidence type="ECO:0000256" key="1">
    <source>
        <dbReference type="SAM" id="MobiDB-lite"/>
    </source>
</evidence>
<proteinExistence type="predicted"/>
<dbReference type="Gene3D" id="3.90.320.10">
    <property type="match status" value="1"/>
</dbReference>
<dbReference type="EMBL" id="BMPI01000035">
    <property type="protein sequence ID" value="GGM53792.1"/>
    <property type="molecule type" value="Genomic_DNA"/>
</dbReference>
<dbReference type="InterPro" id="IPR019080">
    <property type="entry name" value="YqaJ_viral_recombinase"/>
</dbReference>
<feature type="compositionally biased region" description="Basic and acidic residues" evidence="1">
    <location>
        <begin position="303"/>
        <end position="314"/>
    </location>
</feature>
<gene>
    <name evidence="3" type="ORF">GCM10007977_064250</name>
</gene>
<dbReference type="RefSeq" id="WP_190253730.1">
    <property type="nucleotide sequence ID" value="NZ_BMPI01000035.1"/>
</dbReference>
<dbReference type="Proteomes" id="UP000642070">
    <property type="component" value="Unassembled WGS sequence"/>
</dbReference>
<protein>
    <recommendedName>
        <fullName evidence="2">YqaJ viral recombinase domain-containing protein</fullName>
    </recommendedName>
</protein>
<feature type="region of interest" description="Disordered" evidence="1">
    <location>
        <begin position="303"/>
        <end position="326"/>
    </location>
</feature>
<comment type="caution">
    <text evidence="3">The sequence shown here is derived from an EMBL/GenBank/DDBJ whole genome shotgun (WGS) entry which is preliminary data.</text>
</comment>
<reference evidence="3" key="2">
    <citation type="submission" date="2020-09" db="EMBL/GenBank/DDBJ databases">
        <authorList>
            <person name="Sun Q."/>
            <person name="Ohkuma M."/>
        </authorList>
    </citation>
    <scope>NUCLEOTIDE SEQUENCE</scope>
    <source>
        <strain evidence="3">JCM 19831</strain>
    </source>
</reference>
<keyword evidence="4" id="KW-1185">Reference proteome</keyword>
<evidence type="ECO:0000259" key="2">
    <source>
        <dbReference type="Pfam" id="PF09588"/>
    </source>
</evidence>
<feature type="domain" description="YqaJ viral recombinase" evidence="2">
    <location>
        <begin position="22"/>
        <end position="157"/>
    </location>
</feature>
<dbReference type="InterPro" id="IPR011335">
    <property type="entry name" value="Restrct_endonuc-II-like"/>
</dbReference>
<name>A0A917U2U8_9ACTN</name>
<dbReference type="AlphaFoldDB" id="A0A917U2U8"/>
<evidence type="ECO:0000313" key="4">
    <source>
        <dbReference type="Proteomes" id="UP000642070"/>
    </source>
</evidence>
<accession>A0A917U2U8</accession>
<dbReference type="InterPro" id="IPR017482">
    <property type="entry name" value="Lambda-type_endonuclease"/>
</dbReference>
<dbReference type="InterPro" id="IPR011604">
    <property type="entry name" value="PDDEXK-like_dom_sf"/>
</dbReference>
<dbReference type="NCBIfam" id="TIGR03033">
    <property type="entry name" value="phage_rel_nuc"/>
    <property type="match status" value="1"/>
</dbReference>
<dbReference type="Pfam" id="PF09588">
    <property type="entry name" value="YqaJ"/>
    <property type="match status" value="1"/>
</dbReference>
<evidence type="ECO:0000313" key="3">
    <source>
        <dbReference type="EMBL" id="GGM53792.1"/>
    </source>
</evidence>
<sequence>MTAVLGLAPVPLVGWDAGDDAWHAARARGVGASSAATVLGFIKWRTPWQVWAEKTGARRPPDELSTAADLGNDLEPWLLNQASKLLRQPVARTGHRLYAHPVHQWRLCSPDGHVRGDGRLVELKTAGLASGWGIPDGWDDDRLPLGYEIQARWQMHVMDSPAVEFVALVAGLGVIHRTVTRDRDVEEDLVTQVDDWWQRFVIGGEEPPFEVADKKTVAYLYPLPTRESVDLDRTDAPSLLARRKAATERRKAAETDLDLIDTRLKALLGDHDEGRIDGRVAYTWAAKKGAVDWKRLYADAVDKGADLPDPETYRKPSTRSLNVKDS</sequence>